<gene>
    <name evidence="2" type="ORF">N7468_007779</name>
</gene>
<dbReference type="PANTHER" id="PTHR43539:SF24">
    <property type="entry name" value="FAD_NAD(P)-BINDING DOMAIN-CONTAINING PROTEIN-RELATED"/>
    <property type="match status" value="1"/>
</dbReference>
<dbReference type="Proteomes" id="UP001150941">
    <property type="component" value="Unassembled WGS sequence"/>
</dbReference>
<protein>
    <recommendedName>
        <fullName evidence="4">FAD/NAD(P)-binding domain-containing protein</fullName>
    </recommendedName>
</protein>
<name>A0A9W9NNG7_9EURO</name>
<keyword evidence="1" id="KW-0560">Oxidoreductase</keyword>
<dbReference type="GO" id="GO:0050660">
    <property type="term" value="F:flavin adenine dinucleotide binding"/>
    <property type="evidence" value="ECO:0007669"/>
    <property type="project" value="TreeGrafter"/>
</dbReference>
<organism evidence="2 3">
    <name type="scientific">Penicillium chermesinum</name>
    <dbReference type="NCBI Taxonomy" id="63820"/>
    <lineage>
        <taxon>Eukaryota</taxon>
        <taxon>Fungi</taxon>
        <taxon>Dikarya</taxon>
        <taxon>Ascomycota</taxon>
        <taxon>Pezizomycotina</taxon>
        <taxon>Eurotiomycetes</taxon>
        <taxon>Eurotiomycetidae</taxon>
        <taxon>Eurotiales</taxon>
        <taxon>Aspergillaceae</taxon>
        <taxon>Penicillium</taxon>
    </lineage>
</organism>
<dbReference type="InterPro" id="IPR036188">
    <property type="entry name" value="FAD/NAD-bd_sf"/>
</dbReference>
<evidence type="ECO:0008006" key="4">
    <source>
        <dbReference type="Google" id="ProtNLM"/>
    </source>
</evidence>
<dbReference type="SUPFAM" id="SSF51905">
    <property type="entry name" value="FAD/NAD(P)-binding domain"/>
    <property type="match status" value="2"/>
</dbReference>
<dbReference type="InterPro" id="IPR050982">
    <property type="entry name" value="Auxin_biosynth/cation_transpt"/>
</dbReference>
<dbReference type="EMBL" id="JAPQKS010000006">
    <property type="protein sequence ID" value="KAJ5223237.1"/>
    <property type="molecule type" value="Genomic_DNA"/>
</dbReference>
<dbReference type="RefSeq" id="XP_058327420.1">
    <property type="nucleotide sequence ID" value="XM_058477075.1"/>
</dbReference>
<dbReference type="GO" id="GO:0004497">
    <property type="term" value="F:monooxygenase activity"/>
    <property type="evidence" value="ECO:0007669"/>
    <property type="project" value="TreeGrafter"/>
</dbReference>
<proteinExistence type="predicted"/>
<dbReference type="AlphaFoldDB" id="A0A9W9NNG7"/>
<evidence type="ECO:0000256" key="1">
    <source>
        <dbReference type="ARBA" id="ARBA00023002"/>
    </source>
</evidence>
<accession>A0A9W9NNG7</accession>
<reference evidence="2" key="2">
    <citation type="journal article" date="2023" name="IMA Fungus">
        <title>Comparative genomic study of the Penicillium genus elucidates a diverse pangenome and 15 lateral gene transfer events.</title>
        <authorList>
            <person name="Petersen C."/>
            <person name="Sorensen T."/>
            <person name="Nielsen M.R."/>
            <person name="Sondergaard T.E."/>
            <person name="Sorensen J.L."/>
            <person name="Fitzpatrick D.A."/>
            <person name="Frisvad J.C."/>
            <person name="Nielsen K.L."/>
        </authorList>
    </citation>
    <scope>NUCLEOTIDE SEQUENCE</scope>
    <source>
        <strain evidence="2">IBT 19713</strain>
    </source>
</reference>
<sequence>MLDEYPPLAALPQLALHSAAEPGQLNAADIVDKWLSSLTESLRKACASDIHRHFLEKESWWRDFISLSWDIACHNGADAIGKYLGTSTTGFQELHARLPGALQPQVVDMGGLLFIQSGFTFKTNFGAGRGILRLANVGPDEWKAWTVFTVLEGFHESEGMKSPSAIQEDDHLQVLVVGQAGLAIAAHLQELGIKYLVVDKTSRPGESWRARYESIRSHTPIYSDHFPFLKFPSNWPRYLDQPHIVRWIEHYGDKMRLNIQHGTIAKRIEYSDSTQRYSVDLQNDQGTKTIQPKHVVLATGLFSDTAVRPDFPDEDSFKGEIYHTSAHRSAALVPGIQSKKITIIGSGTSAHDIAKDFAHHGAKTVTMVQRNPIYVASLDSLETFQLALWNTPGVSTEDADLLGNSFPTPLVRTLGVGASQMMSANDKALLDGLENAGLAVKRGNGDSLVDYQLIKGGHFYIDQGASQMIIDGRIQIRRCEQGVQGYCPEGVILRDGTRIQSDIVVLATGFERGSKVIERLMGKSVMDKIGDVFGLDESQERIGVG</sequence>
<keyword evidence="3" id="KW-1185">Reference proteome</keyword>
<dbReference type="PANTHER" id="PTHR43539">
    <property type="entry name" value="FLAVIN-BINDING MONOOXYGENASE-LIKE PROTEIN (AFU_ORTHOLOGUE AFUA_4G09220)"/>
    <property type="match status" value="1"/>
</dbReference>
<dbReference type="OrthoDB" id="74360at2759"/>
<dbReference type="Gene3D" id="3.50.50.60">
    <property type="entry name" value="FAD/NAD(P)-binding domain"/>
    <property type="match status" value="1"/>
</dbReference>
<evidence type="ECO:0000313" key="2">
    <source>
        <dbReference type="EMBL" id="KAJ5223237.1"/>
    </source>
</evidence>
<dbReference type="Pfam" id="PF13738">
    <property type="entry name" value="Pyr_redox_3"/>
    <property type="match status" value="1"/>
</dbReference>
<comment type="caution">
    <text evidence="2">The sequence shown here is derived from an EMBL/GenBank/DDBJ whole genome shotgun (WGS) entry which is preliminary data.</text>
</comment>
<evidence type="ECO:0000313" key="3">
    <source>
        <dbReference type="Proteomes" id="UP001150941"/>
    </source>
</evidence>
<reference evidence="2" key="1">
    <citation type="submission" date="2022-11" db="EMBL/GenBank/DDBJ databases">
        <authorList>
            <person name="Petersen C."/>
        </authorList>
    </citation>
    <scope>NUCLEOTIDE SEQUENCE</scope>
    <source>
        <strain evidence="2">IBT 19713</strain>
    </source>
</reference>
<dbReference type="GeneID" id="83204378"/>